<dbReference type="STRING" id="29421.B2M20_10165"/>
<sequence>MLKYGFLAIISVMTASFDPAMAQTKKGDHGGPLVTSQGHPIEFVHKGQEVIFYVGDDDGSPLPTKEMKGRATIQQDGKTITVQLKPLNPNMMVGKTETELAAQARIVFSGNVHGHSLTARYTVE</sequence>
<evidence type="ECO:0000313" key="3">
    <source>
        <dbReference type="Proteomes" id="UP000189940"/>
    </source>
</evidence>
<organism evidence="2 3">
    <name type="scientific">Nitrobacter vulgaris</name>
    <dbReference type="NCBI Taxonomy" id="29421"/>
    <lineage>
        <taxon>Bacteria</taxon>
        <taxon>Pseudomonadati</taxon>
        <taxon>Pseudomonadota</taxon>
        <taxon>Alphaproteobacteria</taxon>
        <taxon>Hyphomicrobiales</taxon>
        <taxon>Nitrobacteraceae</taxon>
        <taxon>Nitrobacter</taxon>
    </lineage>
</organism>
<accession>A0A1V4HY94</accession>
<keyword evidence="1" id="KW-0732">Signal</keyword>
<feature type="signal peptide" evidence="1">
    <location>
        <begin position="1"/>
        <end position="22"/>
    </location>
</feature>
<proteinExistence type="predicted"/>
<dbReference type="RefSeq" id="WP_079446914.1">
    <property type="nucleotide sequence ID" value="NZ_MWPQ01000040.1"/>
</dbReference>
<gene>
    <name evidence="2" type="ORF">B2M20_10165</name>
</gene>
<dbReference type="EMBL" id="MWPQ01000040">
    <property type="protein sequence ID" value="OPH82884.1"/>
    <property type="molecule type" value="Genomic_DNA"/>
</dbReference>
<protein>
    <recommendedName>
        <fullName evidence="4">Copper-binding protein</fullName>
    </recommendedName>
</protein>
<evidence type="ECO:0000313" key="2">
    <source>
        <dbReference type="EMBL" id="OPH82884.1"/>
    </source>
</evidence>
<comment type="caution">
    <text evidence="2">The sequence shown here is derived from an EMBL/GenBank/DDBJ whole genome shotgun (WGS) entry which is preliminary data.</text>
</comment>
<feature type="chain" id="PRO_5012731357" description="Copper-binding protein" evidence="1">
    <location>
        <begin position="23"/>
        <end position="124"/>
    </location>
</feature>
<keyword evidence="3" id="KW-1185">Reference proteome</keyword>
<dbReference type="Proteomes" id="UP000189940">
    <property type="component" value="Unassembled WGS sequence"/>
</dbReference>
<name>A0A1V4HY94_NITVU</name>
<dbReference type="AlphaFoldDB" id="A0A1V4HY94"/>
<evidence type="ECO:0000256" key="1">
    <source>
        <dbReference type="SAM" id="SignalP"/>
    </source>
</evidence>
<evidence type="ECO:0008006" key="4">
    <source>
        <dbReference type="Google" id="ProtNLM"/>
    </source>
</evidence>
<reference evidence="2 3" key="1">
    <citation type="submission" date="2017-02" db="EMBL/GenBank/DDBJ databases">
        <title>Genome sequence of the nitrite-oxidizing bacterium Nitrobacter vulgaris strain Ab1.</title>
        <authorList>
            <person name="Mellbye B.L."/>
            <person name="Davis E.W."/>
            <person name="Spieck E."/>
            <person name="Chang J.H."/>
            <person name="Bottomley P.J."/>
            <person name="Sayavedra-Soto L.A."/>
        </authorList>
    </citation>
    <scope>NUCLEOTIDE SEQUENCE [LARGE SCALE GENOMIC DNA]</scope>
    <source>
        <strain evidence="2 3">Ab1</strain>
    </source>
</reference>
<dbReference type="OrthoDB" id="7933680at2"/>